<comment type="caution">
    <text evidence="3">The sequence shown here is derived from an EMBL/GenBank/DDBJ whole genome shotgun (WGS) entry which is preliminary data.</text>
</comment>
<keyword evidence="2" id="KW-0175">Coiled coil</keyword>
<dbReference type="InterPro" id="IPR007236">
    <property type="entry name" value="SlyX"/>
</dbReference>
<name>A0A5A9VZA8_9GAMM</name>
<proteinExistence type="inferred from homology"/>
<accession>A0A5A9VZA8</accession>
<dbReference type="Pfam" id="PF04102">
    <property type="entry name" value="SlyX"/>
    <property type="match status" value="1"/>
</dbReference>
<protein>
    <recommendedName>
        <fullName evidence="1">Protein SlyX homolog</fullName>
    </recommendedName>
</protein>
<dbReference type="PANTHER" id="PTHR36508:SF1">
    <property type="entry name" value="PROTEIN SLYX"/>
    <property type="match status" value="1"/>
</dbReference>
<keyword evidence="4" id="KW-1185">Reference proteome</keyword>
<evidence type="ECO:0000256" key="1">
    <source>
        <dbReference type="HAMAP-Rule" id="MF_00715"/>
    </source>
</evidence>
<dbReference type="PANTHER" id="PTHR36508">
    <property type="entry name" value="PROTEIN SLYX"/>
    <property type="match status" value="1"/>
</dbReference>
<dbReference type="Gene3D" id="1.20.5.300">
    <property type="match status" value="1"/>
</dbReference>
<gene>
    <name evidence="1" type="primary">slyX</name>
    <name evidence="3" type="ORF">E1H14_10910</name>
</gene>
<dbReference type="RefSeq" id="WP_149391513.1">
    <property type="nucleotide sequence ID" value="NZ_SMRS01000008.1"/>
</dbReference>
<evidence type="ECO:0000256" key="2">
    <source>
        <dbReference type="SAM" id="Coils"/>
    </source>
</evidence>
<dbReference type="AlphaFoldDB" id="A0A5A9VZA8"/>
<comment type="similarity">
    <text evidence="1">Belongs to the SlyX family.</text>
</comment>
<evidence type="ECO:0000313" key="3">
    <source>
        <dbReference type="EMBL" id="KAA0873860.1"/>
    </source>
</evidence>
<organism evidence="3 4">
    <name type="scientific">Nitrincola tapanii</name>
    <dbReference type="NCBI Taxonomy" id="1708751"/>
    <lineage>
        <taxon>Bacteria</taxon>
        <taxon>Pseudomonadati</taxon>
        <taxon>Pseudomonadota</taxon>
        <taxon>Gammaproteobacteria</taxon>
        <taxon>Oceanospirillales</taxon>
        <taxon>Oceanospirillaceae</taxon>
        <taxon>Nitrincola</taxon>
    </lineage>
</organism>
<feature type="coiled-coil region" evidence="2">
    <location>
        <begin position="21"/>
        <end position="48"/>
    </location>
</feature>
<sequence>MSESERLTELETRVAFQESALDTLSDVIARQELELEKLNRMVKHLALQLKGLSLAEGDGMADEPPPPHY</sequence>
<dbReference type="EMBL" id="SMRS01000008">
    <property type="protein sequence ID" value="KAA0873860.1"/>
    <property type="molecule type" value="Genomic_DNA"/>
</dbReference>
<reference evidence="3 4" key="1">
    <citation type="submission" date="2019-03" db="EMBL/GenBank/DDBJ databases">
        <title>Nitrincola sp. nov. isolated from an Indian soda lake.</title>
        <authorList>
            <person name="Joshi A."/>
            <person name="Thite S.V."/>
            <person name="Joseph N."/>
            <person name="Dhotre D."/>
            <person name="Moorthy M."/>
            <person name="Shouche Y.S."/>
        </authorList>
    </citation>
    <scope>NUCLEOTIDE SEQUENCE [LARGE SCALE GENOMIC DNA]</scope>
    <source>
        <strain evidence="3 4">MEB193</strain>
    </source>
</reference>
<dbReference type="HAMAP" id="MF_00715">
    <property type="entry name" value="SlyX"/>
    <property type="match status" value="1"/>
</dbReference>
<evidence type="ECO:0000313" key="4">
    <source>
        <dbReference type="Proteomes" id="UP000325302"/>
    </source>
</evidence>
<dbReference type="Proteomes" id="UP000325302">
    <property type="component" value="Unassembled WGS sequence"/>
</dbReference>
<dbReference type="OrthoDB" id="5771733at2"/>